<comment type="caution">
    <text evidence="1">The sequence shown here is derived from an EMBL/GenBank/DDBJ whole genome shotgun (WGS) entry which is preliminary data.</text>
</comment>
<reference evidence="1 2" key="1">
    <citation type="submission" date="2024-01" db="EMBL/GenBank/DDBJ databases">
        <title>The complete chloroplast genome sequence of Lithospermum erythrorhizon: insights into the phylogenetic relationship among Boraginaceae species and the maternal lineages of purple gromwells.</title>
        <authorList>
            <person name="Okada T."/>
            <person name="Watanabe K."/>
        </authorList>
    </citation>
    <scope>NUCLEOTIDE SEQUENCE [LARGE SCALE GENOMIC DNA]</scope>
</reference>
<proteinExistence type="predicted"/>
<gene>
    <name evidence="1" type="ORF">LIER_39738</name>
</gene>
<evidence type="ECO:0000313" key="2">
    <source>
        <dbReference type="Proteomes" id="UP001454036"/>
    </source>
</evidence>
<name>A0AAV3QKC5_LITER</name>
<keyword evidence="2" id="KW-1185">Reference proteome</keyword>
<accession>A0AAV3QKC5</accession>
<evidence type="ECO:0000313" key="1">
    <source>
        <dbReference type="EMBL" id="GAA0164199.1"/>
    </source>
</evidence>
<organism evidence="1 2">
    <name type="scientific">Lithospermum erythrorhizon</name>
    <name type="common">Purple gromwell</name>
    <name type="synonym">Lithospermum officinale var. erythrorhizon</name>
    <dbReference type="NCBI Taxonomy" id="34254"/>
    <lineage>
        <taxon>Eukaryota</taxon>
        <taxon>Viridiplantae</taxon>
        <taxon>Streptophyta</taxon>
        <taxon>Embryophyta</taxon>
        <taxon>Tracheophyta</taxon>
        <taxon>Spermatophyta</taxon>
        <taxon>Magnoliopsida</taxon>
        <taxon>eudicotyledons</taxon>
        <taxon>Gunneridae</taxon>
        <taxon>Pentapetalae</taxon>
        <taxon>asterids</taxon>
        <taxon>lamiids</taxon>
        <taxon>Boraginales</taxon>
        <taxon>Boraginaceae</taxon>
        <taxon>Boraginoideae</taxon>
        <taxon>Lithospermeae</taxon>
        <taxon>Lithospermum</taxon>
    </lineage>
</organism>
<dbReference type="AlphaFoldDB" id="A0AAV3QKC5"/>
<dbReference type="Proteomes" id="UP001454036">
    <property type="component" value="Unassembled WGS sequence"/>
</dbReference>
<dbReference type="EMBL" id="BAABME010021783">
    <property type="protein sequence ID" value="GAA0164199.1"/>
    <property type="molecule type" value="Genomic_DNA"/>
</dbReference>
<protein>
    <submittedName>
        <fullName evidence="1">Uncharacterized protein</fullName>
    </submittedName>
</protein>
<sequence length="82" mass="9812">METSLMLIPQIRSDIRRWTAKITITEEIPVMTCSTGFDLRLKRYVFTDAEGNKQEYPYLVISLMCTLQFYTYSRFMRLLMLK</sequence>